<dbReference type="AlphaFoldDB" id="A0A7E4ZZZ9"/>
<feature type="compositionally biased region" description="Basic and acidic residues" evidence="1">
    <location>
        <begin position="283"/>
        <end position="297"/>
    </location>
</feature>
<proteinExistence type="predicted"/>
<feature type="compositionally biased region" description="Polar residues" evidence="1">
    <location>
        <begin position="245"/>
        <end position="261"/>
    </location>
</feature>
<feature type="compositionally biased region" description="Polar residues" evidence="1">
    <location>
        <begin position="298"/>
        <end position="317"/>
    </location>
</feature>
<dbReference type="InterPro" id="IPR009604">
    <property type="entry name" value="LsmAD_domain"/>
</dbReference>
<feature type="compositionally biased region" description="Polar residues" evidence="1">
    <location>
        <begin position="433"/>
        <end position="456"/>
    </location>
</feature>
<dbReference type="InterPro" id="IPR045117">
    <property type="entry name" value="ATXN2-like"/>
</dbReference>
<evidence type="ECO:0000313" key="3">
    <source>
        <dbReference type="Proteomes" id="UP000492821"/>
    </source>
</evidence>
<name>A0A7E4ZZZ9_PANRE</name>
<feature type="compositionally biased region" description="Basic and acidic residues" evidence="1">
    <location>
        <begin position="234"/>
        <end position="243"/>
    </location>
</feature>
<dbReference type="Proteomes" id="UP000492821">
    <property type="component" value="Unassembled WGS sequence"/>
</dbReference>
<evidence type="ECO:0000313" key="4">
    <source>
        <dbReference type="WBParaSite" id="Pan_g5539.t1"/>
    </source>
</evidence>
<feature type="compositionally biased region" description="Polar residues" evidence="1">
    <location>
        <begin position="326"/>
        <end position="336"/>
    </location>
</feature>
<reference evidence="3" key="1">
    <citation type="journal article" date="2013" name="Genetics">
        <title>The draft genome and transcriptome of Panagrellus redivivus are shaped by the harsh demands of a free-living lifestyle.</title>
        <authorList>
            <person name="Srinivasan J."/>
            <person name="Dillman A.R."/>
            <person name="Macchietto M.G."/>
            <person name="Heikkinen L."/>
            <person name="Lakso M."/>
            <person name="Fracchia K.M."/>
            <person name="Antoshechkin I."/>
            <person name="Mortazavi A."/>
            <person name="Wong G."/>
            <person name="Sternberg P.W."/>
        </authorList>
    </citation>
    <scope>NUCLEOTIDE SEQUENCE [LARGE SCALE GENOMIC DNA]</scope>
    <source>
        <strain evidence="3">MT8872</strain>
    </source>
</reference>
<feature type="compositionally biased region" description="Low complexity" evidence="1">
    <location>
        <begin position="633"/>
        <end position="653"/>
    </location>
</feature>
<feature type="compositionally biased region" description="Low complexity" evidence="1">
    <location>
        <begin position="457"/>
        <end position="471"/>
    </location>
</feature>
<feature type="region of interest" description="Disordered" evidence="1">
    <location>
        <begin position="613"/>
        <end position="653"/>
    </location>
</feature>
<dbReference type="WBParaSite" id="Pan_g5539.t1">
    <property type="protein sequence ID" value="Pan_g5539.t1"/>
    <property type="gene ID" value="Pan_g5539"/>
</dbReference>
<feature type="domain" description="LsmAD" evidence="2">
    <location>
        <begin position="173"/>
        <end position="243"/>
    </location>
</feature>
<feature type="region of interest" description="Disordered" evidence="1">
    <location>
        <begin position="1"/>
        <end position="20"/>
    </location>
</feature>
<dbReference type="PANTHER" id="PTHR12854">
    <property type="entry name" value="ATAXIN 2-RELATED"/>
    <property type="match status" value="1"/>
</dbReference>
<feature type="region of interest" description="Disordered" evidence="1">
    <location>
        <begin position="234"/>
        <end position="480"/>
    </location>
</feature>
<protein>
    <submittedName>
        <fullName evidence="4">LsmAD domain-containing protein</fullName>
    </submittedName>
</protein>
<dbReference type="SMART" id="SM01272">
    <property type="entry name" value="LsmAD"/>
    <property type="match status" value="1"/>
</dbReference>
<feature type="region of interest" description="Disordered" evidence="1">
    <location>
        <begin position="497"/>
        <end position="527"/>
    </location>
</feature>
<feature type="region of interest" description="Disordered" evidence="1">
    <location>
        <begin position="742"/>
        <end position="808"/>
    </location>
</feature>
<dbReference type="GO" id="GO:0034063">
    <property type="term" value="P:stress granule assembly"/>
    <property type="evidence" value="ECO:0007669"/>
    <property type="project" value="TreeGrafter"/>
</dbReference>
<reference evidence="4" key="2">
    <citation type="submission" date="2020-10" db="UniProtKB">
        <authorList>
            <consortium name="WormBaseParasite"/>
        </authorList>
    </citation>
    <scope>IDENTIFICATION</scope>
</reference>
<feature type="compositionally biased region" description="Polar residues" evidence="1">
    <location>
        <begin position="850"/>
        <end position="860"/>
    </location>
</feature>
<feature type="region of interest" description="Disordered" evidence="1">
    <location>
        <begin position="849"/>
        <end position="877"/>
    </location>
</feature>
<sequence>MAKPDNKTSNNDAQSKSKVLPVKLENAGTDSSILASFVGREVTVKIKKGTVVEGRAVSGPLINGVCVDPGCGDTVKLKYAYESPGVGFEGLVYPKKMQINDLSINVDDIVTMSVVTGSSKRKFATDTEYHEVELREEDKLLEWKGGDDSLGADEAENNGGWSVEEMFEQNTKLGVKSTFKEDLTKYTTCKPAGSDADYQRAQRLAREIEKNPKSKNYAFLENDDEERDLDKATIVEDDAEKRGASANNRGAKNQKNYTGPINQRAEMLRTGTGGGQSKTKTASGEREFNRNNKDRQSFGKNSQPGQTFSSNEFTGRRNQYGDDSRVSPNQKSQTMMRRTDELRCWGSNFNNTFREPQGNNAANQAAPQPPQRVFRPIMAGPLPVSRGPPAQSAWTKGPPKTTPAPVESPPETAPAQVESPTATSPPAEPAQVEQKQTVEGLTFTATIPNNDSQGKVPTTSPPLSTTSASPPHLGISPEPLKLEENGEKKNFKFNPDAPSFVPSVNSPAMTPQQPPQPQHLPQLAPPPLLSVSGPPQAFIPVQHISGGGYMQAPPVVMYNTMVQTPITGQQGLVMRPTGDAFSAAGFMQPMSVPIQMSQPSGIMIPASNHQMIPPQQMQQQQRGNPGGHRKTNQHNGQVLQQQVNQQQQQVQQQNSQVPQMHYSHAGNIFMQPMQQVYGNPPTSGGQVGIMQVPANMRQGGQNVVTQPYPVYQSNNMMMANPISQSNMNNSVFAQSIPQNMQPVYQQQHQHQHQAPPLNSQPPTPAPSGNHNQDVSPPRQHYALPPQSAMPLPPQHQMSKGIPHHHPTYPVQQHNAQYMQSHHQHMMPNPPQHQIRNIAPLMGNNRGGIMSMNNGPPQQQHSIHRKPNGPGGQRRQRD</sequence>
<evidence type="ECO:0000256" key="1">
    <source>
        <dbReference type="SAM" id="MobiDB-lite"/>
    </source>
</evidence>
<feature type="compositionally biased region" description="Pro residues" evidence="1">
    <location>
        <begin position="512"/>
        <end position="527"/>
    </location>
</feature>
<dbReference type="PANTHER" id="PTHR12854:SF7">
    <property type="entry name" value="ATAXIN-2 HOMOLOG"/>
    <property type="match status" value="1"/>
</dbReference>
<keyword evidence="3" id="KW-1185">Reference proteome</keyword>
<evidence type="ECO:0000259" key="2">
    <source>
        <dbReference type="SMART" id="SM01272"/>
    </source>
</evidence>
<feature type="compositionally biased region" description="Low complexity" evidence="1">
    <location>
        <begin position="356"/>
        <end position="366"/>
    </location>
</feature>
<dbReference type="GO" id="GO:0010494">
    <property type="term" value="C:cytoplasmic stress granule"/>
    <property type="evidence" value="ECO:0007669"/>
    <property type="project" value="TreeGrafter"/>
</dbReference>
<accession>A0A7E4ZZZ9</accession>
<feature type="compositionally biased region" description="Polar residues" evidence="1">
    <location>
        <begin position="7"/>
        <end position="17"/>
    </location>
</feature>
<dbReference type="GO" id="GO:0003729">
    <property type="term" value="F:mRNA binding"/>
    <property type="evidence" value="ECO:0007669"/>
    <property type="project" value="TreeGrafter"/>
</dbReference>
<organism evidence="3 4">
    <name type="scientific">Panagrellus redivivus</name>
    <name type="common">Microworm</name>
    <dbReference type="NCBI Taxonomy" id="6233"/>
    <lineage>
        <taxon>Eukaryota</taxon>
        <taxon>Metazoa</taxon>
        <taxon>Ecdysozoa</taxon>
        <taxon>Nematoda</taxon>
        <taxon>Chromadorea</taxon>
        <taxon>Rhabditida</taxon>
        <taxon>Tylenchina</taxon>
        <taxon>Panagrolaimomorpha</taxon>
        <taxon>Panagrolaimoidea</taxon>
        <taxon>Panagrolaimidae</taxon>
        <taxon>Panagrellus</taxon>
    </lineage>
</organism>
<feature type="compositionally biased region" description="Pro residues" evidence="1">
    <location>
        <begin position="400"/>
        <end position="412"/>
    </location>
</feature>